<keyword evidence="2" id="KW-0732">Signal</keyword>
<feature type="region of interest" description="Disordered" evidence="1">
    <location>
        <begin position="29"/>
        <end position="101"/>
    </location>
</feature>
<feature type="compositionally biased region" description="Basic residues" evidence="1">
    <location>
        <begin position="49"/>
        <end position="65"/>
    </location>
</feature>
<sequence length="101" mass="10151">MTGTRTRRLALLLIAPLLAAVGVSLATTAQAAPSTAPAATTDEPTPVKSIKRIGKAQPKSIKRIGRATNPDTAMQDAKLRADSYETPGTLVGGPGGGGNSG</sequence>
<protein>
    <submittedName>
        <fullName evidence="3">Uncharacterized protein</fullName>
    </submittedName>
</protein>
<feature type="signal peptide" evidence="2">
    <location>
        <begin position="1"/>
        <end position="31"/>
    </location>
</feature>
<dbReference type="PROSITE" id="PS51318">
    <property type="entry name" value="TAT"/>
    <property type="match status" value="1"/>
</dbReference>
<dbReference type="InterPro" id="IPR006311">
    <property type="entry name" value="TAT_signal"/>
</dbReference>
<feature type="compositionally biased region" description="Gly residues" evidence="1">
    <location>
        <begin position="90"/>
        <end position="101"/>
    </location>
</feature>
<feature type="compositionally biased region" description="Low complexity" evidence="1">
    <location>
        <begin position="29"/>
        <end position="46"/>
    </location>
</feature>
<proteinExistence type="predicted"/>
<dbReference type="EMBL" id="CP108264">
    <property type="protein sequence ID" value="WTU77914.1"/>
    <property type="molecule type" value="Genomic_DNA"/>
</dbReference>
<feature type="chain" id="PRO_5043334286" evidence="2">
    <location>
        <begin position="32"/>
        <end position="101"/>
    </location>
</feature>
<reference evidence="3" key="1">
    <citation type="submission" date="2022-10" db="EMBL/GenBank/DDBJ databases">
        <title>The complete genomes of actinobacterial strains from the NBC collection.</title>
        <authorList>
            <person name="Joergensen T.S."/>
            <person name="Alvarez Arevalo M."/>
            <person name="Sterndorff E.B."/>
            <person name="Faurdal D."/>
            <person name="Vuksanovic O."/>
            <person name="Mourched A.-S."/>
            <person name="Charusanti P."/>
            <person name="Shaw S."/>
            <person name="Blin K."/>
            <person name="Weber T."/>
        </authorList>
    </citation>
    <scope>NUCLEOTIDE SEQUENCE</scope>
    <source>
        <strain evidence="3">NBC_00049</strain>
    </source>
</reference>
<name>A0AAU2K024_9ACTN</name>
<accession>A0AAU2K024</accession>
<evidence type="ECO:0000313" key="3">
    <source>
        <dbReference type="EMBL" id="WTU77914.1"/>
    </source>
</evidence>
<gene>
    <name evidence="3" type="ORF">OG327_33985</name>
</gene>
<evidence type="ECO:0000256" key="2">
    <source>
        <dbReference type="SAM" id="SignalP"/>
    </source>
</evidence>
<dbReference type="AlphaFoldDB" id="A0AAU2K024"/>
<organism evidence="3">
    <name type="scientific">Streptomyces sp. NBC_00049</name>
    <dbReference type="NCBI Taxonomy" id="2903617"/>
    <lineage>
        <taxon>Bacteria</taxon>
        <taxon>Bacillati</taxon>
        <taxon>Actinomycetota</taxon>
        <taxon>Actinomycetes</taxon>
        <taxon>Kitasatosporales</taxon>
        <taxon>Streptomycetaceae</taxon>
        <taxon>Streptomyces</taxon>
    </lineage>
</organism>
<evidence type="ECO:0000256" key="1">
    <source>
        <dbReference type="SAM" id="MobiDB-lite"/>
    </source>
</evidence>